<comment type="caution">
    <text evidence="5">The sequence shown here is derived from an EMBL/GenBank/DDBJ whole genome shotgun (WGS) entry which is preliminary data.</text>
</comment>
<gene>
    <name evidence="5" type="ORF">AA106555_0120</name>
</gene>
<dbReference type="PANTHER" id="PTHR43179">
    <property type="entry name" value="RHAMNOSYLTRANSFERASE WBBL"/>
    <property type="match status" value="1"/>
</dbReference>
<keyword evidence="3" id="KW-0808">Transferase</keyword>
<evidence type="ECO:0000313" key="6">
    <source>
        <dbReference type="Proteomes" id="UP001062632"/>
    </source>
</evidence>
<dbReference type="Proteomes" id="UP001062632">
    <property type="component" value="Unassembled WGS sequence"/>
</dbReference>
<dbReference type="SUPFAM" id="SSF53448">
    <property type="entry name" value="Nucleotide-diphospho-sugar transferases"/>
    <property type="match status" value="1"/>
</dbReference>
<evidence type="ECO:0000256" key="2">
    <source>
        <dbReference type="ARBA" id="ARBA00022676"/>
    </source>
</evidence>
<dbReference type="RefSeq" id="WP_267298683.1">
    <property type="nucleotide sequence ID" value="NZ_BAQC01000002.1"/>
</dbReference>
<dbReference type="Pfam" id="PF00535">
    <property type="entry name" value="Glycos_transf_2"/>
    <property type="match status" value="1"/>
</dbReference>
<proteinExistence type="inferred from homology"/>
<evidence type="ECO:0000256" key="3">
    <source>
        <dbReference type="ARBA" id="ARBA00022679"/>
    </source>
</evidence>
<dbReference type="InterPro" id="IPR001173">
    <property type="entry name" value="Glyco_trans_2-like"/>
</dbReference>
<dbReference type="SUPFAM" id="SSF53756">
    <property type="entry name" value="UDP-Glycosyltransferase/glycogen phosphorylase"/>
    <property type="match status" value="1"/>
</dbReference>
<evidence type="ECO:0000313" key="5">
    <source>
        <dbReference type="EMBL" id="GBR50183.1"/>
    </source>
</evidence>
<reference evidence="5 6" key="1">
    <citation type="submission" date="2013-04" db="EMBL/GenBank/DDBJ databases">
        <title>The genome sequencing project of 58 acetic acid bacteria.</title>
        <authorList>
            <person name="Okamoto-Kainuma A."/>
            <person name="Ishikawa M."/>
            <person name="Umino S."/>
            <person name="Koizumi Y."/>
            <person name="Shiwa Y."/>
            <person name="Yoshikawa H."/>
            <person name="Matsutani M."/>
            <person name="Matsushita K."/>
        </authorList>
    </citation>
    <scope>NUCLEOTIDE SEQUENCE [LARGE SCALE GENOMIC DNA]</scope>
    <source>
        <strain evidence="5 6">NBRC 106555</strain>
    </source>
</reference>
<accession>A0ABQ0QM81</accession>
<dbReference type="EMBL" id="BAQC01000002">
    <property type="protein sequence ID" value="GBR50183.1"/>
    <property type="molecule type" value="Genomic_DNA"/>
</dbReference>
<sequence>MVDSSKFTTPTDRNQAGYAGYGNVITDADRAAWREIHAARAQEAFQRGEQALAQNDLPAAQFWLERAGRMARASPNITWALALVDMRMGRFEEAGLKMGALREKYRLREAAFLEIECLVQANEWDAALKRLREALATFNIMADMHGLPQRVVQYFGKAGWCCASNNGSIHIEAAGRVKIYLDGQDIGSGRSGCFWLPEGWARARNISVKKNGCHLLGSPVQVDALTRIEALVTADRSGLFGWAWYPSDPDYIPRLRLNNGSVFEATEIAQSIASDVPLARPRSFRIPKAELRSAQGDLAEVTDDHGRIVTGAPIRLDIGDLLAGEVDDLAEDLRPKRIANEVTPAVHEPETGGCSIVIPVYRDRDVTLQCIASVLKTVPSDTRIIVVDDATPESDLATALDGLAVSRRIELVRFEKNQGFPVAVNAGLRVAGDGDVILLNSDVIVPQGWVERVLRRLRVAGVGTVTPFSNDASIFSYPSVKEHNPVPSRQEAALLDRLCSKLFGGANTEIDIPTANGFCMAISAACLRQTGFLREDVFAQGYGEENDFCLRASALGFKHRIAPDVYVLHKGSVSFGAGKRWLMARNLDILNALHPGYDAYVADFIEHDPLRVFRQSLDKALLAKSPHKSGGVLLVVHAGGGGVERVVRERAARYEQNGEPAYVLRPLEKGCQITRPAAETDEQKFNPQNLIYDLPESEDAFISALSELNIRLIEWHQLIGHAPLIRRLHKVLRIPYDVFVHDHVWFCPRVSLLDGHGRYCGEPDVAGCETCVERWGDVLNEGLSVKQRVERSKEELWGARRRITPSEDTARRFRRHFPGYEFAVEALEDEALLRTRTFKRTDVQRGRILRLCVVGGIGQWKGFEVLLNMARDIRMHNLPVKIILVGHTPQDEKLMDEGVIVTGEYKENEAIDIIDRYSPDLGFIPSIAPETWCYALSLLWKAGLEVFCFDIGAQAERVRQRNGIILPLGASSLQLLRFIMQRWGQ</sequence>
<keyword evidence="2" id="KW-0328">Glycosyltransferase</keyword>
<dbReference type="InterPro" id="IPR029044">
    <property type="entry name" value="Nucleotide-diphossugar_trans"/>
</dbReference>
<feature type="domain" description="Glycosyltransferase 2-like" evidence="4">
    <location>
        <begin position="355"/>
        <end position="466"/>
    </location>
</feature>
<dbReference type="Gene3D" id="3.90.550.10">
    <property type="entry name" value="Spore Coat Polysaccharide Biosynthesis Protein SpsA, Chain A"/>
    <property type="match status" value="1"/>
</dbReference>
<comment type="similarity">
    <text evidence="1">Belongs to the glycosyltransferase 2 family.</text>
</comment>
<protein>
    <submittedName>
        <fullName evidence="5">Glycosyltransferase</fullName>
    </submittedName>
</protein>
<evidence type="ECO:0000256" key="1">
    <source>
        <dbReference type="ARBA" id="ARBA00006739"/>
    </source>
</evidence>
<evidence type="ECO:0000259" key="4">
    <source>
        <dbReference type="Pfam" id="PF00535"/>
    </source>
</evidence>
<dbReference type="PANTHER" id="PTHR43179:SF12">
    <property type="entry name" value="GALACTOFURANOSYLTRANSFERASE GLFT2"/>
    <property type="match status" value="1"/>
</dbReference>
<keyword evidence="6" id="KW-1185">Reference proteome</keyword>
<dbReference type="Gene3D" id="3.40.50.2000">
    <property type="entry name" value="Glycogen Phosphorylase B"/>
    <property type="match status" value="1"/>
</dbReference>
<organism evidence="5 6">
    <name type="scientific">Neokomagataea thailandica NBRC 106555</name>
    <dbReference type="NCBI Taxonomy" id="1223520"/>
    <lineage>
        <taxon>Bacteria</taxon>
        <taxon>Pseudomonadati</taxon>
        <taxon>Pseudomonadota</taxon>
        <taxon>Alphaproteobacteria</taxon>
        <taxon>Acetobacterales</taxon>
        <taxon>Acetobacteraceae</taxon>
        <taxon>Neokomagataea</taxon>
    </lineage>
</organism>
<name>A0ABQ0QM81_9PROT</name>